<gene>
    <name evidence="2" type="ORF">LTRI10_LOCUS40176</name>
</gene>
<reference evidence="2 3" key="1">
    <citation type="submission" date="2024-04" db="EMBL/GenBank/DDBJ databases">
        <authorList>
            <person name="Fracassetti M."/>
        </authorList>
    </citation>
    <scope>NUCLEOTIDE SEQUENCE [LARGE SCALE GENOMIC DNA]</scope>
</reference>
<evidence type="ECO:0000313" key="3">
    <source>
        <dbReference type="Proteomes" id="UP001497516"/>
    </source>
</evidence>
<dbReference type="EMBL" id="OZ034820">
    <property type="protein sequence ID" value="CAL1400022.1"/>
    <property type="molecule type" value="Genomic_DNA"/>
</dbReference>
<keyword evidence="3" id="KW-1185">Reference proteome</keyword>
<dbReference type="AlphaFoldDB" id="A0AAV2FPU0"/>
<protein>
    <submittedName>
        <fullName evidence="2">Uncharacterized protein</fullName>
    </submittedName>
</protein>
<organism evidence="2 3">
    <name type="scientific">Linum trigynum</name>
    <dbReference type="NCBI Taxonomy" id="586398"/>
    <lineage>
        <taxon>Eukaryota</taxon>
        <taxon>Viridiplantae</taxon>
        <taxon>Streptophyta</taxon>
        <taxon>Embryophyta</taxon>
        <taxon>Tracheophyta</taxon>
        <taxon>Spermatophyta</taxon>
        <taxon>Magnoliopsida</taxon>
        <taxon>eudicotyledons</taxon>
        <taxon>Gunneridae</taxon>
        <taxon>Pentapetalae</taxon>
        <taxon>rosids</taxon>
        <taxon>fabids</taxon>
        <taxon>Malpighiales</taxon>
        <taxon>Linaceae</taxon>
        <taxon>Linum</taxon>
    </lineage>
</organism>
<feature type="region of interest" description="Disordered" evidence="1">
    <location>
        <begin position="1"/>
        <end position="20"/>
    </location>
</feature>
<accession>A0AAV2FPU0</accession>
<name>A0AAV2FPU0_9ROSI</name>
<evidence type="ECO:0000256" key="1">
    <source>
        <dbReference type="SAM" id="MobiDB-lite"/>
    </source>
</evidence>
<proteinExistence type="predicted"/>
<sequence>MTVKRARRNPPPLREQDEEEDVEVAAQGAAQRNNILGQGKPWYRFRCHTKSLLDVINYWKEEPRYYEACKKELEKAGFGGLLELRLANFPKKLFDSLMAQYELVTSSFIFGEGENKKVLTIEAEDVARVYDLPIGGAEIDVVRSNDEMLDMFMEKLNIECNRSRNVEVMHLREATCGGPDDAPNRRPPVAAAVKQFLLLAMGSMLVPKMSRLCDLDYAEYLVGRVEDIGTPDKTMYLPVNKITNQLGKKSGLHSIRGQGVQN</sequence>
<evidence type="ECO:0000313" key="2">
    <source>
        <dbReference type="EMBL" id="CAL1400022.1"/>
    </source>
</evidence>
<dbReference type="Proteomes" id="UP001497516">
    <property type="component" value="Chromosome 7"/>
</dbReference>